<dbReference type="EMBL" id="CP031165">
    <property type="protein sequence ID" value="AXV07958.1"/>
    <property type="molecule type" value="Genomic_DNA"/>
</dbReference>
<gene>
    <name evidence="1" type="ORF">DVS28_a3283</name>
</gene>
<evidence type="ECO:0000313" key="1">
    <source>
        <dbReference type="EMBL" id="AXV07958.1"/>
    </source>
</evidence>
<evidence type="ECO:0008006" key="3">
    <source>
        <dbReference type="Google" id="ProtNLM"/>
    </source>
</evidence>
<dbReference type="AlphaFoldDB" id="A0A346Y0G1"/>
<dbReference type="Pfam" id="PF07920">
    <property type="entry name" value="DUF1684"/>
    <property type="match status" value="1"/>
</dbReference>
<dbReference type="InterPro" id="IPR012467">
    <property type="entry name" value="DUF1684"/>
</dbReference>
<dbReference type="PANTHER" id="PTHR41913:SF1">
    <property type="entry name" value="DUF1684 DOMAIN-CONTAINING PROTEIN"/>
    <property type="match status" value="1"/>
</dbReference>
<dbReference type="KEGG" id="euz:DVS28_a3283"/>
<proteinExistence type="predicted"/>
<dbReference type="Proteomes" id="UP000264006">
    <property type="component" value="Chromosome"/>
</dbReference>
<dbReference type="RefSeq" id="WP_216826083.1">
    <property type="nucleotide sequence ID" value="NZ_CP031165.1"/>
</dbReference>
<sequence length="214" mass="23222">MTSPAPADESGPSPATVLDLADYRRRMAEVYADLRRAPDPLSAWSLWREGRDALFTHPSGVWAESAQPPATIPTWDHDPTWRLEVEVGPPVDDQPVGLPHSGDGVTMAEPIGTVRIDRGGDVGTLTLYWLRQYGGGLFLPFRDATSGDQTYGGGRYLLDGAKSADLGGADRRLVLDFNFAYHPSCVHDPRWSCPLAPPTNTLPFAVRAGERLAG</sequence>
<dbReference type="PANTHER" id="PTHR41913">
    <property type="entry name" value="DUF1684 DOMAIN-CONTAINING PROTEIN"/>
    <property type="match status" value="1"/>
</dbReference>
<organism evidence="1 2">
    <name type="scientific">Euzebya pacifica</name>
    <dbReference type="NCBI Taxonomy" id="1608957"/>
    <lineage>
        <taxon>Bacteria</taxon>
        <taxon>Bacillati</taxon>
        <taxon>Actinomycetota</taxon>
        <taxon>Nitriliruptoria</taxon>
        <taxon>Euzebyales</taxon>
    </lineage>
</organism>
<reference evidence="1 2" key="1">
    <citation type="submission" date="2018-09" db="EMBL/GenBank/DDBJ databases">
        <title>Complete genome sequence of Euzebya sp. DY32-46 isolated from seawater of Pacific Ocean.</title>
        <authorList>
            <person name="Xu L."/>
            <person name="Wu Y.-H."/>
            <person name="Xu X.-W."/>
        </authorList>
    </citation>
    <scope>NUCLEOTIDE SEQUENCE [LARGE SCALE GENOMIC DNA]</scope>
    <source>
        <strain evidence="1 2">DY32-46</strain>
    </source>
</reference>
<accession>A0A346Y0G1</accession>
<name>A0A346Y0G1_9ACTN</name>
<evidence type="ECO:0000313" key="2">
    <source>
        <dbReference type="Proteomes" id="UP000264006"/>
    </source>
</evidence>
<protein>
    <recommendedName>
        <fullName evidence="3">DUF1684 domain-containing protein</fullName>
    </recommendedName>
</protein>
<keyword evidence="2" id="KW-1185">Reference proteome</keyword>